<keyword evidence="10 15" id="KW-0521">NADP</keyword>
<keyword evidence="12" id="KW-0511">Multifunctional enzyme</keyword>
<dbReference type="Pfam" id="PF01872">
    <property type="entry name" value="RibD_C"/>
    <property type="match status" value="1"/>
</dbReference>
<dbReference type="GO" id="GO:0008703">
    <property type="term" value="F:5-amino-6-(5-phosphoribosylamino)uracil reductase activity"/>
    <property type="evidence" value="ECO:0007669"/>
    <property type="project" value="UniProtKB-EC"/>
</dbReference>
<evidence type="ECO:0000256" key="12">
    <source>
        <dbReference type="ARBA" id="ARBA00023268"/>
    </source>
</evidence>
<evidence type="ECO:0000256" key="10">
    <source>
        <dbReference type="ARBA" id="ARBA00022857"/>
    </source>
</evidence>
<comment type="function">
    <text evidence="1 15">Converts 2,5-diamino-6-(ribosylamino)-4(3h)-pyrimidinone 5'-phosphate into 5-amino-6-(ribosylamino)-2,4(1h,3h)-pyrimidinedione 5'-phosphate.</text>
</comment>
<dbReference type="GO" id="GO:0009231">
    <property type="term" value="P:riboflavin biosynthetic process"/>
    <property type="evidence" value="ECO:0007669"/>
    <property type="project" value="UniProtKB-UniPathway"/>
</dbReference>
<evidence type="ECO:0000256" key="3">
    <source>
        <dbReference type="ARBA" id="ARBA00004910"/>
    </source>
</evidence>
<dbReference type="EMBL" id="AGYR01000039">
    <property type="protein sequence ID" value="ENZ12329.1"/>
    <property type="molecule type" value="Genomic_DNA"/>
</dbReference>
<protein>
    <recommendedName>
        <fullName evidence="15">Riboflavin biosynthesis protein RibD</fullName>
    </recommendedName>
    <domain>
        <recommendedName>
            <fullName evidence="15">Diaminohydroxyphosphoribosylaminopyrimidine deaminase</fullName>
            <shortName evidence="15">DRAP deaminase</shortName>
            <ecNumber evidence="15">3.5.4.26</ecNumber>
        </recommendedName>
        <alternativeName>
            <fullName evidence="15">Riboflavin-specific deaminase</fullName>
        </alternativeName>
    </domain>
    <domain>
        <recommendedName>
            <fullName evidence="15">5-amino-6-(5-phosphoribosylamino)uracil reductase</fullName>
            <ecNumber evidence="15">1.1.1.193</ecNumber>
        </recommendedName>
        <alternativeName>
            <fullName evidence="15">HTP reductase</fullName>
        </alternativeName>
    </domain>
</protein>
<dbReference type="NCBIfam" id="TIGR00227">
    <property type="entry name" value="ribD_Cterm"/>
    <property type="match status" value="1"/>
</dbReference>
<comment type="similarity">
    <text evidence="4 15">In the N-terminal section; belongs to the cytidine and deoxycytidylate deaminase family.</text>
</comment>
<feature type="binding site" evidence="17">
    <location>
        <position position="154"/>
    </location>
    <ligand>
        <name>NADP(+)</name>
        <dbReference type="ChEBI" id="CHEBI:58349"/>
    </ligand>
</feature>
<feature type="binding site" evidence="17">
    <location>
        <position position="170"/>
    </location>
    <ligand>
        <name>NADP(+)</name>
        <dbReference type="ChEBI" id="CHEBI:58349"/>
    </ligand>
</feature>
<dbReference type="PROSITE" id="PS00903">
    <property type="entry name" value="CYT_DCMP_DEAMINASES_1"/>
    <property type="match status" value="1"/>
</dbReference>
<dbReference type="InterPro" id="IPR024072">
    <property type="entry name" value="DHFR-like_dom_sf"/>
</dbReference>
<evidence type="ECO:0000256" key="15">
    <source>
        <dbReference type="PIRNR" id="PIRNR006769"/>
    </source>
</evidence>
<feature type="binding site" evidence="17">
    <location>
        <position position="292"/>
    </location>
    <ligand>
        <name>substrate</name>
    </ligand>
</feature>
<dbReference type="Pfam" id="PF00383">
    <property type="entry name" value="dCMP_cyt_deam_1"/>
    <property type="match status" value="1"/>
</dbReference>
<comment type="caution">
    <text evidence="20">The sequence shown here is derived from an EMBL/GenBank/DDBJ whole genome shotgun (WGS) entry which is preliminary data.</text>
</comment>
<comment type="similarity">
    <text evidence="5 15">In the C-terminal section; belongs to the HTP reductase family.</text>
</comment>
<evidence type="ECO:0000256" key="8">
    <source>
        <dbReference type="ARBA" id="ARBA00022801"/>
    </source>
</evidence>
<dbReference type="Proteomes" id="UP000013085">
    <property type="component" value="Unassembled WGS sequence"/>
</dbReference>
<dbReference type="PANTHER" id="PTHR38011">
    <property type="entry name" value="DIHYDROFOLATE REDUCTASE FAMILY PROTEIN (AFU_ORTHOLOGUE AFUA_8G06820)"/>
    <property type="match status" value="1"/>
</dbReference>
<dbReference type="GO" id="GO:0008835">
    <property type="term" value="F:diaminohydroxyphosphoribosylaminopyrimidine deaminase activity"/>
    <property type="evidence" value="ECO:0007669"/>
    <property type="project" value="UniProtKB-EC"/>
</dbReference>
<comment type="cofactor">
    <cofactor evidence="15 18">
        <name>Zn(2+)</name>
        <dbReference type="ChEBI" id="CHEBI:29105"/>
    </cofactor>
    <text evidence="15 18">Binds 1 zinc ion.</text>
</comment>
<feature type="binding site" evidence="18">
    <location>
        <position position="75"/>
    </location>
    <ligand>
        <name>Zn(2+)</name>
        <dbReference type="ChEBI" id="CHEBI:29105"/>
        <note>catalytic</note>
    </ligand>
</feature>
<evidence type="ECO:0000313" key="21">
    <source>
        <dbReference type="Proteomes" id="UP000013085"/>
    </source>
</evidence>
<name>A0A0E2H8C0_9FIRM</name>
<feature type="binding site" evidence="18">
    <location>
        <position position="50"/>
    </location>
    <ligand>
        <name>Zn(2+)</name>
        <dbReference type="ChEBI" id="CHEBI:29105"/>
        <note>catalytic</note>
    </ligand>
</feature>
<evidence type="ECO:0000256" key="16">
    <source>
        <dbReference type="PIRSR" id="PIRSR006769-1"/>
    </source>
</evidence>
<dbReference type="PATRIC" id="fig|999408.3.peg.3730"/>
<dbReference type="EC" id="1.1.1.193" evidence="15"/>
<evidence type="ECO:0000256" key="1">
    <source>
        <dbReference type="ARBA" id="ARBA00002151"/>
    </source>
</evidence>
<feature type="binding site" evidence="17">
    <location>
        <position position="200"/>
    </location>
    <ligand>
        <name>NADP(+)</name>
        <dbReference type="ChEBI" id="CHEBI:58349"/>
    </ligand>
</feature>
<evidence type="ECO:0000256" key="14">
    <source>
        <dbReference type="ARBA" id="ARBA00049886"/>
    </source>
</evidence>
<dbReference type="InterPro" id="IPR050765">
    <property type="entry name" value="Riboflavin_Biosynth_HTPR"/>
</dbReference>
<evidence type="ECO:0000256" key="11">
    <source>
        <dbReference type="ARBA" id="ARBA00023002"/>
    </source>
</evidence>
<feature type="binding site" evidence="18">
    <location>
        <position position="84"/>
    </location>
    <ligand>
        <name>Zn(2+)</name>
        <dbReference type="ChEBI" id="CHEBI:29105"/>
        <note>catalytic</note>
    </ligand>
</feature>
<evidence type="ECO:0000256" key="18">
    <source>
        <dbReference type="PIRSR" id="PIRSR006769-3"/>
    </source>
</evidence>
<evidence type="ECO:0000256" key="4">
    <source>
        <dbReference type="ARBA" id="ARBA00005259"/>
    </source>
</evidence>
<dbReference type="InterPro" id="IPR002125">
    <property type="entry name" value="CMP_dCMP_dom"/>
</dbReference>
<evidence type="ECO:0000256" key="17">
    <source>
        <dbReference type="PIRSR" id="PIRSR006769-2"/>
    </source>
</evidence>
<feature type="domain" description="CMP/dCMP-type deaminase" evidence="19">
    <location>
        <begin position="1"/>
        <end position="123"/>
    </location>
</feature>
<evidence type="ECO:0000256" key="5">
    <source>
        <dbReference type="ARBA" id="ARBA00007417"/>
    </source>
</evidence>
<feature type="binding site" evidence="17">
    <location>
        <position position="221"/>
    </location>
    <ligand>
        <name>NADP(+)</name>
        <dbReference type="ChEBI" id="CHEBI:58349"/>
    </ligand>
</feature>
<evidence type="ECO:0000256" key="9">
    <source>
        <dbReference type="ARBA" id="ARBA00022833"/>
    </source>
</evidence>
<comment type="pathway">
    <text evidence="3 15">Cofactor biosynthesis; riboflavin biosynthesis; 5-amino-6-(D-ribitylamino)uracil from GTP: step 3/4.</text>
</comment>
<feature type="binding site" evidence="17">
    <location>
        <position position="207"/>
    </location>
    <ligand>
        <name>substrate</name>
    </ligand>
</feature>
<sequence>MNDTDYMSIALKLAEKGCGKVSPNPMVGAVIVKEGRIIGQGSHLCFGGPHAERNALASLTESPRGATLYVTLEPCCHHGKTPPCTDAIVESGIRRVVIGTRDPNPMVSGKGTGVLITNGIEVTEGILEEECRELNHVFFHYIKTGRPLVVMKYAMTLDGKTATRAGHSRWITGERSRQRVHEDRSRYFAVMCGVGTILADDSLLTCRLPAARNPVRIICDSRLRTPPDSRVVTTCSQARTILATCCPDRKAWLPYEEKGCEILLLPPREGRVDLNALTEHLGQMGIDSVLLEGGGALNWSALDQGIVNRVQAYISPRLFGGATAKTPVGGSGVEFPYQGYSLGKTKITALGQDILIEGELAPCSQES</sequence>
<dbReference type="NCBIfam" id="TIGR00326">
    <property type="entry name" value="eubact_ribD"/>
    <property type="match status" value="1"/>
</dbReference>
<dbReference type="Gene3D" id="3.40.140.10">
    <property type="entry name" value="Cytidine Deaminase, domain 2"/>
    <property type="match status" value="1"/>
</dbReference>
<gene>
    <name evidence="20" type="ORF">HMPREF1090_03452</name>
</gene>
<dbReference type="InterPro" id="IPR011549">
    <property type="entry name" value="RibD_C"/>
</dbReference>
<dbReference type="GO" id="GO:0050661">
    <property type="term" value="F:NADP binding"/>
    <property type="evidence" value="ECO:0007669"/>
    <property type="project" value="InterPro"/>
</dbReference>
<dbReference type="InterPro" id="IPR016192">
    <property type="entry name" value="APOBEC/CMP_deaminase_Zn-bd"/>
</dbReference>
<dbReference type="UniPathway" id="UPA00275">
    <property type="reaction ID" value="UER00401"/>
</dbReference>
<dbReference type="SUPFAM" id="SSF53597">
    <property type="entry name" value="Dihydrofolate reductase-like"/>
    <property type="match status" value="1"/>
</dbReference>
<evidence type="ECO:0000256" key="13">
    <source>
        <dbReference type="ARBA" id="ARBA00049861"/>
    </source>
</evidence>
<evidence type="ECO:0000256" key="2">
    <source>
        <dbReference type="ARBA" id="ARBA00004882"/>
    </source>
</evidence>
<dbReference type="PROSITE" id="PS51747">
    <property type="entry name" value="CYT_DCMP_DEAMINASES_2"/>
    <property type="match status" value="1"/>
</dbReference>
<dbReference type="InterPro" id="IPR002734">
    <property type="entry name" value="RibDG_C"/>
</dbReference>
<organism evidence="20 21">
    <name type="scientific">[Clostridium] clostridioforme 90A8</name>
    <dbReference type="NCBI Taxonomy" id="999408"/>
    <lineage>
        <taxon>Bacteria</taxon>
        <taxon>Bacillati</taxon>
        <taxon>Bacillota</taxon>
        <taxon>Clostridia</taxon>
        <taxon>Lachnospirales</taxon>
        <taxon>Lachnospiraceae</taxon>
        <taxon>Enterocloster</taxon>
    </lineage>
</organism>
<dbReference type="AlphaFoldDB" id="A0A0E2H8C0"/>
<keyword evidence="9 15" id="KW-0862">Zinc</keyword>
<evidence type="ECO:0000256" key="7">
    <source>
        <dbReference type="ARBA" id="ARBA00022723"/>
    </source>
</evidence>
<dbReference type="GO" id="GO:0008270">
    <property type="term" value="F:zinc ion binding"/>
    <property type="evidence" value="ECO:0007669"/>
    <property type="project" value="InterPro"/>
</dbReference>
<proteinExistence type="inferred from homology"/>
<feature type="binding site" evidence="17">
    <location>
        <position position="184"/>
    </location>
    <ligand>
        <name>substrate</name>
    </ligand>
</feature>
<feature type="binding site" evidence="17">
    <location>
        <position position="196"/>
    </location>
    <ligand>
        <name>NADP(+)</name>
        <dbReference type="ChEBI" id="CHEBI:58349"/>
    </ligand>
</feature>
<feature type="binding site" evidence="17">
    <location>
        <begin position="294"/>
        <end position="300"/>
    </location>
    <ligand>
        <name>NADP(+)</name>
        <dbReference type="ChEBI" id="CHEBI:58349"/>
    </ligand>
</feature>
<dbReference type="InterPro" id="IPR004794">
    <property type="entry name" value="Eubact_RibD"/>
</dbReference>
<evidence type="ECO:0000313" key="20">
    <source>
        <dbReference type="EMBL" id="ENZ12329.1"/>
    </source>
</evidence>
<keyword evidence="6 15" id="KW-0686">Riboflavin biosynthesis</keyword>
<dbReference type="HOGENOM" id="CLU_036590_1_2_9"/>
<keyword evidence="8 15" id="KW-0378">Hydrolase</keyword>
<comment type="catalytic activity">
    <reaction evidence="14 15">
        <text>2,5-diamino-6-hydroxy-4-(5-phosphoribosylamino)-pyrimidine + H2O + H(+) = 5-amino-6-(5-phospho-D-ribosylamino)uracil + NH4(+)</text>
        <dbReference type="Rhea" id="RHEA:21868"/>
        <dbReference type="ChEBI" id="CHEBI:15377"/>
        <dbReference type="ChEBI" id="CHEBI:15378"/>
        <dbReference type="ChEBI" id="CHEBI:28938"/>
        <dbReference type="ChEBI" id="CHEBI:58453"/>
        <dbReference type="ChEBI" id="CHEBI:58614"/>
        <dbReference type="EC" id="3.5.4.26"/>
    </reaction>
</comment>
<evidence type="ECO:0000256" key="6">
    <source>
        <dbReference type="ARBA" id="ARBA00022619"/>
    </source>
</evidence>
<dbReference type="Gene3D" id="3.40.430.10">
    <property type="entry name" value="Dihydrofolate Reductase, subunit A"/>
    <property type="match status" value="1"/>
</dbReference>
<evidence type="ECO:0000259" key="19">
    <source>
        <dbReference type="PROSITE" id="PS51747"/>
    </source>
</evidence>
<dbReference type="PANTHER" id="PTHR38011:SF7">
    <property type="entry name" value="2,5-DIAMINO-6-RIBOSYLAMINO-4(3H)-PYRIMIDINONE 5'-PHOSPHATE REDUCTASE"/>
    <property type="match status" value="1"/>
</dbReference>
<dbReference type="CDD" id="cd01284">
    <property type="entry name" value="Riboflavin_deaminase-reductase"/>
    <property type="match status" value="1"/>
</dbReference>
<comment type="pathway">
    <text evidence="2 15">Cofactor biosynthesis; riboflavin biosynthesis; 5-amino-6-(D-ribitylamino)uracil from GTP: step 2/4.</text>
</comment>
<comment type="catalytic activity">
    <reaction evidence="13 15">
        <text>5-amino-6-(5-phospho-D-ribitylamino)uracil + NADP(+) = 5-amino-6-(5-phospho-D-ribosylamino)uracil + NADPH + H(+)</text>
        <dbReference type="Rhea" id="RHEA:17845"/>
        <dbReference type="ChEBI" id="CHEBI:15378"/>
        <dbReference type="ChEBI" id="CHEBI:57783"/>
        <dbReference type="ChEBI" id="CHEBI:58349"/>
        <dbReference type="ChEBI" id="CHEBI:58421"/>
        <dbReference type="ChEBI" id="CHEBI:58453"/>
        <dbReference type="EC" id="1.1.1.193"/>
    </reaction>
</comment>
<dbReference type="PIRSF" id="PIRSF006769">
    <property type="entry name" value="RibD"/>
    <property type="match status" value="1"/>
</dbReference>
<dbReference type="EC" id="3.5.4.26" evidence="15"/>
<dbReference type="RefSeq" id="WP_002593605.1">
    <property type="nucleotide sequence ID" value="NZ_KB850979.1"/>
</dbReference>
<feature type="binding site" evidence="17">
    <location>
        <position position="168"/>
    </location>
    <ligand>
        <name>substrate</name>
    </ligand>
</feature>
<dbReference type="SUPFAM" id="SSF53927">
    <property type="entry name" value="Cytidine deaminase-like"/>
    <property type="match status" value="1"/>
</dbReference>
<feature type="binding site" evidence="17">
    <location>
        <position position="204"/>
    </location>
    <ligand>
        <name>substrate</name>
    </ligand>
</feature>
<dbReference type="GeneID" id="57963873"/>
<dbReference type="FunFam" id="3.40.140.10:FF:000025">
    <property type="entry name" value="Riboflavin biosynthesis protein RibD"/>
    <property type="match status" value="1"/>
</dbReference>
<dbReference type="InterPro" id="IPR016193">
    <property type="entry name" value="Cytidine_deaminase-like"/>
</dbReference>
<keyword evidence="11 15" id="KW-0560">Oxidoreductase</keyword>
<keyword evidence="7 15" id="KW-0479">Metal-binding</keyword>
<reference evidence="20 21" key="1">
    <citation type="submission" date="2013-01" db="EMBL/GenBank/DDBJ databases">
        <title>The Genome Sequence of Clostridium clostridioforme 90A8.</title>
        <authorList>
            <consortium name="The Broad Institute Genome Sequencing Platform"/>
            <person name="Earl A."/>
            <person name="Ward D."/>
            <person name="Feldgarden M."/>
            <person name="Gevers D."/>
            <person name="Courvalin P."/>
            <person name="Lambert T."/>
            <person name="Walker B."/>
            <person name="Young S.K."/>
            <person name="Zeng Q."/>
            <person name="Gargeya S."/>
            <person name="Fitzgerald M."/>
            <person name="Haas B."/>
            <person name="Abouelleil A."/>
            <person name="Alvarado L."/>
            <person name="Arachchi H.M."/>
            <person name="Berlin A.M."/>
            <person name="Chapman S.B."/>
            <person name="Dewar J."/>
            <person name="Goldberg J."/>
            <person name="Griggs A."/>
            <person name="Gujja S."/>
            <person name="Hansen M."/>
            <person name="Howarth C."/>
            <person name="Imamovic A."/>
            <person name="Larimer J."/>
            <person name="McCowan C."/>
            <person name="Murphy C."/>
            <person name="Neiman D."/>
            <person name="Pearson M."/>
            <person name="Priest M."/>
            <person name="Roberts A."/>
            <person name="Saif S."/>
            <person name="Shea T."/>
            <person name="Sisk P."/>
            <person name="Sykes S."/>
            <person name="Wortman J."/>
            <person name="Nusbaum C."/>
            <person name="Birren B."/>
        </authorList>
    </citation>
    <scope>NUCLEOTIDE SEQUENCE [LARGE SCALE GENOMIC DNA]</scope>
    <source>
        <strain evidence="20 21">90A8</strain>
    </source>
</reference>
<feature type="active site" description="Proton donor" evidence="16">
    <location>
        <position position="52"/>
    </location>
</feature>
<accession>A0A0E2H8C0</accession>